<dbReference type="EMBL" id="CP000859">
    <property type="protein sequence ID" value="ABW67013.1"/>
    <property type="molecule type" value="Genomic_DNA"/>
</dbReference>
<keyword evidence="3" id="KW-1185">Reference proteome</keyword>
<evidence type="ECO:0000313" key="2">
    <source>
        <dbReference type="EMBL" id="ABW67013.1"/>
    </source>
</evidence>
<proteinExistence type="predicted"/>
<dbReference type="InterPro" id="IPR059123">
    <property type="entry name" value="StrF_dom"/>
</dbReference>
<dbReference type="AlphaFoldDB" id="A8ZXQ5"/>
<evidence type="ECO:0000313" key="3">
    <source>
        <dbReference type="Proteomes" id="UP000008561"/>
    </source>
</evidence>
<dbReference type="InterPro" id="IPR029044">
    <property type="entry name" value="Nucleotide-diphossugar_trans"/>
</dbReference>
<dbReference type="SUPFAM" id="SSF53448">
    <property type="entry name" value="Nucleotide-diphospho-sugar transferases"/>
    <property type="match status" value="1"/>
</dbReference>
<dbReference type="Pfam" id="PF13712">
    <property type="entry name" value="Glyco_tranf_2_5"/>
    <property type="match status" value="1"/>
</dbReference>
<dbReference type="Proteomes" id="UP000008561">
    <property type="component" value="Chromosome"/>
</dbReference>
<reference evidence="2 3" key="1">
    <citation type="submission" date="2007-10" db="EMBL/GenBank/DDBJ databases">
        <title>Complete sequence of Desulfococcus oleovorans Hxd3.</title>
        <authorList>
            <consortium name="US DOE Joint Genome Institute"/>
            <person name="Copeland A."/>
            <person name="Lucas S."/>
            <person name="Lapidus A."/>
            <person name="Barry K."/>
            <person name="Glavina del Rio T."/>
            <person name="Dalin E."/>
            <person name="Tice H."/>
            <person name="Pitluck S."/>
            <person name="Kiss H."/>
            <person name="Brettin T."/>
            <person name="Bruce D."/>
            <person name="Detter J.C."/>
            <person name="Han C."/>
            <person name="Schmutz J."/>
            <person name="Larimer F."/>
            <person name="Land M."/>
            <person name="Hauser L."/>
            <person name="Kyrpides N."/>
            <person name="Kim E."/>
            <person name="Wawrik B."/>
            <person name="Richardson P."/>
        </authorList>
    </citation>
    <scope>NUCLEOTIDE SEQUENCE [LARGE SCALE GENOMIC DNA]</scope>
    <source>
        <strain evidence="3">DSM 6200 / JCM 39069 / Hxd3</strain>
    </source>
</reference>
<gene>
    <name evidence="2" type="ordered locus">Dole_1207</name>
</gene>
<accession>A8ZXQ5</accession>
<protein>
    <recommendedName>
        <fullName evidence="1">Streptomycin biosynthesis protein StrF domain-containing protein</fullName>
    </recommendedName>
</protein>
<dbReference type="OrthoDB" id="8769632at2"/>
<evidence type="ECO:0000259" key="1">
    <source>
        <dbReference type="Pfam" id="PF13712"/>
    </source>
</evidence>
<dbReference type="Gene3D" id="3.90.550.10">
    <property type="entry name" value="Spore Coat Polysaccharide Biosynthesis Protein SpsA, Chain A"/>
    <property type="match status" value="1"/>
</dbReference>
<feature type="domain" description="Streptomycin biosynthesis protein StrF" evidence="1">
    <location>
        <begin position="13"/>
        <end position="183"/>
    </location>
</feature>
<dbReference type="HOGENOM" id="CLU_091578_0_0_7"/>
<dbReference type="KEGG" id="dol:Dole_1207"/>
<sequence length="228" mass="25301">MTMAHPEPKGFSIICVFNSQAKLDKYLVESLKHQKTACELIAIDNRPQRFKCAATVLNAAAARAKYDLLMFVHQDVALGSDTWLADARNDIDLLENFGAAGVAGNGPLGVVASILHGTPPRRLGRVRLTKPVPVQTVDGCLLIVPKKLFLETGFDARTCPGWYLYVANFCLDMARLGRKVYVLPREIYHESTGPGNPRVLDEARRNIINKHRDQVDIIYTTVGEWKTG</sequence>
<dbReference type="eggNOG" id="COG1216">
    <property type="taxonomic scope" value="Bacteria"/>
</dbReference>
<organism evidence="2 3">
    <name type="scientific">Desulfosudis oleivorans (strain DSM 6200 / JCM 39069 / Hxd3)</name>
    <name type="common">Desulfococcus oleovorans</name>
    <dbReference type="NCBI Taxonomy" id="96561"/>
    <lineage>
        <taxon>Bacteria</taxon>
        <taxon>Pseudomonadati</taxon>
        <taxon>Thermodesulfobacteriota</taxon>
        <taxon>Desulfobacteria</taxon>
        <taxon>Desulfobacterales</taxon>
        <taxon>Desulfosudaceae</taxon>
        <taxon>Desulfosudis</taxon>
    </lineage>
</organism>
<dbReference type="STRING" id="96561.Dole_1207"/>
<name>A8ZXQ5_DESOH</name>